<comment type="caution">
    <text evidence="4">The sequence shown here is derived from an EMBL/GenBank/DDBJ whole genome shotgun (WGS) entry which is preliminary data.</text>
</comment>
<keyword evidence="1" id="KW-0862">Zinc</keyword>
<proteinExistence type="predicted"/>
<dbReference type="AlphaFoldDB" id="A0A699HCY3"/>
<evidence type="ECO:0000259" key="3">
    <source>
        <dbReference type="PROSITE" id="PS50158"/>
    </source>
</evidence>
<accession>A0A699HCY3</accession>
<dbReference type="GO" id="GO:0008270">
    <property type="term" value="F:zinc ion binding"/>
    <property type="evidence" value="ECO:0007669"/>
    <property type="project" value="UniProtKB-KW"/>
</dbReference>
<protein>
    <recommendedName>
        <fullName evidence="3">CCHC-type domain-containing protein</fullName>
    </recommendedName>
</protein>
<dbReference type="Gene3D" id="4.10.60.10">
    <property type="entry name" value="Zinc finger, CCHC-type"/>
    <property type="match status" value="1"/>
</dbReference>
<dbReference type="GO" id="GO:0003676">
    <property type="term" value="F:nucleic acid binding"/>
    <property type="evidence" value="ECO:0007669"/>
    <property type="project" value="InterPro"/>
</dbReference>
<evidence type="ECO:0000256" key="2">
    <source>
        <dbReference type="SAM" id="MobiDB-lite"/>
    </source>
</evidence>
<organism evidence="4">
    <name type="scientific">Tanacetum cinerariifolium</name>
    <name type="common">Dalmatian daisy</name>
    <name type="synonym">Chrysanthemum cinerariifolium</name>
    <dbReference type="NCBI Taxonomy" id="118510"/>
    <lineage>
        <taxon>Eukaryota</taxon>
        <taxon>Viridiplantae</taxon>
        <taxon>Streptophyta</taxon>
        <taxon>Embryophyta</taxon>
        <taxon>Tracheophyta</taxon>
        <taxon>Spermatophyta</taxon>
        <taxon>Magnoliopsida</taxon>
        <taxon>eudicotyledons</taxon>
        <taxon>Gunneridae</taxon>
        <taxon>Pentapetalae</taxon>
        <taxon>asterids</taxon>
        <taxon>campanulids</taxon>
        <taxon>Asterales</taxon>
        <taxon>Asteraceae</taxon>
        <taxon>Asteroideae</taxon>
        <taxon>Anthemideae</taxon>
        <taxon>Anthemidinae</taxon>
        <taxon>Tanacetum</taxon>
    </lineage>
</organism>
<gene>
    <name evidence="4" type="ORF">Tci_339097</name>
</gene>
<feature type="compositionally biased region" description="Acidic residues" evidence="2">
    <location>
        <begin position="45"/>
        <end position="60"/>
    </location>
</feature>
<dbReference type="InterPro" id="IPR036875">
    <property type="entry name" value="Znf_CCHC_sf"/>
</dbReference>
<evidence type="ECO:0000313" key="4">
    <source>
        <dbReference type="EMBL" id="GEX67122.1"/>
    </source>
</evidence>
<feature type="non-terminal residue" evidence="4">
    <location>
        <position position="1"/>
    </location>
</feature>
<keyword evidence="1" id="KW-0479">Metal-binding</keyword>
<feature type="region of interest" description="Disordered" evidence="2">
    <location>
        <begin position="1"/>
        <end position="73"/>
    </location>
</feature>
<feature type="domain" description="CCHC-type" evidence="3">
    <location>
        <begin position="291"/>
        <end position="306"/>
    </location>
</feature>
<sequence>VPIKDQPLPTDASTTALSPGYVADSDTEEDPKEDPADYPTNKGNDDEEEEESSEDDDNEEEARKTVRLQPPMASSTKALIVDYSSVPTPTPPSPPPFLLSPYPTYVEAPLGYRVAMIQLRATSPPHVPSPPLLLPYANRKSDIPEIDMLFQKRLCLTAPAFRMEWQRQQAGDMLTSSFGCIHALEARDRALLNDLEDSDSSCVADALAEYETNISSRNGDDSHDSGSGRRTKRITPDCTYNDFLKCQSLNFKGLRELLTVGHDATYGMTWKILKKMMTDRNAGAIQRIVTCFECGVQEHYKKDCPKLKNNNHGNQGGNGGATRRAYAVGNA</sequence>
<dbReference type="InterPro" id="IPR001878">
    <property type="entry name" value="Znf_CCHC"/>
</dbReference>
<dbReference type="EMBL" id="BKCJ010122571">
    <property type="protein sequence ID" value="GEX67122.1"/>
    <property type="molecule type" value="Genomic_DNA"/>
</dbReference>
<dbReference type="PROSITE" id="PS50158">
    <property type="entry name" value="ZF_CCHC"/>
    <property type="match status" value="1"/>
</dbReference>
<evidence type="ECO:0000256" key="1">
    <source>
        <dbReference type="PROSITE-ProRule" id="PRU00047"/>
    </source>
</evidence>
<reference evidence="4" key="1">
    <citation type="journal article" date="2019" name="Sci. Rep.">
        <title>Draft genome of Tanacetum cinerariifolium, the natural source of mosquito coil.</title>
        <authorList>
            <person name="Yamashiro T."/>
            <person name="Shiraishi A."/>
            <person name="Satake H."/>
            <person name="Nakayama K."/>
        </authorList>
    </citation>
    <scope>NUCLEOTIDE SEQUENCE</scope>
</reference>
<dbReference type="Pfam" id="PF00098">
    <property type="entry name" value="zf-CCHC"/>
    <property type="match status" value="1"/>
</dbReference>
<name>A0A699HCY3_TANCI</name>
<dbReference type="SMART" id="SM00343">
    <property type="entry name" value="ZnF_C2HC"/>
    <property type="match status" value="1"/>
</dbReference>
<dbReference type="SUPFAM" id="SSF57756">
    <property type="entry name" value="Retrovirus zinc finger-like domains"/>
    <property type="match status" value="1"/>
</dbReference>
<keyword evidence="1" id="KW-0863">Zinc-finger</keyword>